<reference evidence="6" key="1">
    <citation type="submission" date="2023-03" db="EMBL/GenBank/DDBJ databases">
        <title>Massive genome expansion in bonnet fungi (Mycena s.s.) driven by repeated elements and novel gene families across ecological guilds.</title>
        <authorList>
            <consortium name="Lawrence Berkeley National Laboratory"/>
            <person name="Harder C.B."/>
            <person name="Miyauchi S."/>
            <person name="Viragh M."/>
            <person name="Kuo A."/>
            <person name="Thoen E."/>
            <person name="Andreopoulos B."/>
            <person name="Lu D."/>
            <person name="Skrede I."/>
            <person name="Drula E."/>
            <person name="Henrissat B."/>
            <person name="Morin E."/>
            <person name="Kohler A."/>
            <person name="Barry K."/>
            <person name="LaButti K."/>
            <person name="Morin E."/>
            <person name="Salamov A."/>
            <person name="Lipzen A."/>
            <person name="Mereny Z."/>
            <person name="Hegedus B."/>
            <person name="Baldrian P."/>
            <person name="Stursova M."/>
            <person name="Weitz H."/>
            <person name="Taylor A."/>
            <person name="Grigoriev I.V."/>
            <person name="Nagy L.G."/>
            <person name="Martin F."/>
            <person name="Kauserud H."/>
        </authorList>
    </citation>
    <scope>NUCLEOTIDE SEQUENCE</scope>
    <source>
        <strain evidence="6">CBHHK067</strain>
    </source>
</reference>
<evidence type="ECO:0000256" key="3">
    <source>
        <dbReference type="ARBA" id="ARBA00022833"/>
    </source>
</evidence>
<sequence>MNKCMHLMCTRPIAVKTAVCVKCGIVHYCSAQCQRPAWRAPELPHKPLCDVIHTLRAVLQLEDSAEWDSWVIRTKATDMQCSSNLHLIKKIADML</sequence>
<evidence type="ECO:0000313" key="7">
    <source>
        <dbReference type="Proteomes" id="UP001221757"/>
    </source>
</evidence>
<name>A0AAD7D4K8_MYCRO</name>
<evidence type="ECO:0000259" key="5">
    <source>
        <dbReference type="PROSITE" id="PS50865"/>
    </source>
</evidence>
<dbReference type="InterPro" id="IPR002893">
    <property type="entry name" value="Znf_MYND"/>
</dbReference>
<dbReference type="Pfam" id="PF01753">
    <property type="entry name" value="zf-MYND"/>
    <property type="match status" value="1"/>
</dbReference>
<dbReference type="SUPFAM" id="SSF144232">
    <property type="entry name" value="HIT/MYND zinc finger-like"/>
    <property type="match status" value="1"/>
</dbReference>
<evidence type="ECO:0000313" key="6">
    <source>
        <dbReference type="EMBL" id="KAJ7676458.1"/>
    </source>
</evidence>
<keyword evidence="3" id="KW-0862">Zinc</keyword>
<evidence type="ECO:0000256" key="2">
    <source>
        <dbReference type="ARBA" id="ARBA00022771"/>
    </source>
</evidence>
<evidence type="ECO:0000256" key="4">
    <source>
        <dbReference type="PROSITE-ProRule" id="PRU00134"/>
    </source>
</evidence>
<dbReference type="PROSITE" id="PS50865">
    <property type="entry name" value="ZF_MYND_2"/>
    <property type="match status" value="1"/>
</dbReference>
<evidence type="ECO:0000256" key="1">
    <source>
        <dbReference type="ARBA" id="ARBA00022723"/>
    </source>
</evidence>
<protein>
    <recommendedName>
        <fullName evidence="5">MYND-type domain-containing protein</fullName>
    </recommendedName>
</protein>
<comment type="caution">
    <text evidence="6">The sequence shown here is derived from an EMBL/GenBank/DDBJ whole genome shotgun (WGS) entry which is preliminary data.</text>
</comment>
<dbReference type="Proteomes" id="UP001221757">
    <property type="component" value="Unassembled WGS sequence"/>
</dbReference>
<keyword evidence="2 4" id="KW-0863">Zinc-finger</keyword>
<accession>A0AAD7D4K8</accession>
<dbReference type="Gene3D" id="6.10.140.2220">
    <property type="match status" value="1"/>
</dbReference>
<dbReference type="EMBL" id="JARKIE010000142">
    <property type="protein sequence ID" value="KAJ7676458.1"/>
    <property type="molecule type" value="Genomic_DNA"/>
</dbReference>
<keyword evidence="7" id="KW-1185">Reference proteome</keyword>
<dbReference type="GO" id="GO:0008270">
    <property type="term" value="F:zinc ion binding"/>
    <property type="evidence" value="ECO:0007669"/>
    <property type="project" value="UniProtKB-KW"/>
</dbReference>
<keyword evidence="1" id="KW-0479">Metal-binding</keyword>
<dbReference type="AlphaFoldDB" id="A0AAD7D4K8"/>
<proteinExistence type="predicted"/>
<gene>
    <name evidence="6" type="ORF">B0H17DRAFT_1080077</name>
</gene>
<feature type="domain" description="MYND-type" evidence="5">
    <location>
        <begin position="6"/>
        <end position="49"/>
    </location>
</feature>
<organism evidence="6 7">
    <name type="scientific">Mycena rosella</name>
    <name type="common">Pink bonnet</name>
    <name type="synonym">Agaricus rosellus</name>
    <dbReference type="NCBI Taxonomy" id="1033263"/>
    <lineage>
        <taxon>Eukaryota</taxon>
        <taxon>Fungi</taxon>
        <taxon>Dikarya</taxon>
        <taxon>Basidiomycota</taxon>
        <taxon>Agaricomycotina</taxon>
        <taxon>Agaricomycetes</taxon>
        <taxon>Agaricomycetidae</taxon>
        <taxon>Agaricales</taxon>
        <taxon>Marasmiineae</taxon>
        <taxon>Mycenaceae</taxon>
        <taxon>Mycena</taxon>
    </lineage>
</organism>